<dbReference type="Proteomes" id="UP000190367">
    <property type="component" value="Unassembled WGS sequence"/>
</dbReference>
<evidence type="ECO:0000313" key="1">
    <source>
        <dbReference type="EMBL" id="SJZ84331.1"/>
    </source>
</evidence>
<proteinExistence type="predicted"/>
<name>A0A1T4NYP1_9BACT</name>
<dbReference type="EMBL" id="FUWZ01000001">
    <property type="protein sequence ID" value="SJZ84331.1"/>
    <property type="molecule type" value="Genomic_DNA"/>
</dbReference>
<sequence>MKYIIYTLLLVATGWTACTKMDHEYAPYLSNGEIFYTGVPTRLEVHPGRGRVELQFTRPKDPNVTRFVIYWSNRSKHLEIPATDVMVQKVIIPDLREGEYVFEMVAYDKAGNPSARGAAIVSGSSLGQAYEGNLQARRVTVANSQSGILLDFTSVDTVCRYTTLGYTTLPGAAGTMMYSNRDAFRDTLKDASLQLSVIKLKTAYVPPSGIDTFYARQELAVNLLAGKYVCTGQMTDNTTASLTGPYPWNVTLRPVTATQLELVDDDQTNDVYHKILSDGNGSYYGSFGVVFNLDNHYRVISVVNKYGQPSSNGRSAELDPSGVNTFDPVTRILRVKYWMNQPGSTHRTSFDETFTMK</sequence>
<reference evidence="2" key="1">
    <citation type="submission" date="2017-02" db="EMBL/GenBank/DDBJ databases">
        <authorList>
            <person name="Varghese N."/>
            <person name="Submissions S."/>
        </authorList>
    </citation>
    <scope>NUCLEOTIDE SEQUENCE [LARGE SCALE GENOMIC DNA]</scope>
    <source>
        <strain evidence="2">DSM 22224</strain>
    </source>
</reference>
<accession>A0A1T4NYP1</accession>
<evidence type="ECO:0008006" key="3">
    <source>
        <dbReference type="Google" id="ProtNLM"/>
    </source>
</evidence>
<organism evidence="1 2">
    <name type="scientific">Chitinophaga eiseniae</name>
    <dbReference type="NCBI Taxonomy" id="634771"/>
    <lineage>
        <taxon>Bacteria</taxon>
        <taxon>Pseudomonadati</taxon>
        <taxon>Bacteroidota</taxon>
        <taxon>Chitinophagia</taxon>
        <taxon>Chitinophagales</taxon>
        <taxon>Chitinophagaceae</taxon>
        <taxon>Chitinophaga</taxon>
    </lineage>
</organism>
<protein>
    <recommendedName>
        <fullName evidence="3">DUF5000 domain-containing protein</fullName>
    </recommendedName>
</protein>
<dbReference type="InterPro" id="IPR013783">
    <property type="entry name" value="Ig-like_fold"/>
</dbReference>
<gene>
    <name evidence="1" type="ORF">SAMN04488128_1011815</name>
</gene>
<evidence type="ECO:0000313" key="2">
    <source>
        <dbReference type="Proteomes" id="UP000190367"/>
    </source>
</evidence>
<dbReference type="SUPFAM" id="SSF49265">
    <property type="entry name" value="Fibronectin type III"/>
    <property type="match status" value="1"/>
</dbReference>
<dbReference type="Gene3D" id="2.60.40.10">
    <property type="entry name" value="Immunoglobulins"/>
    <property type="match status" value="1"/>
</dbReference>
<dbReference type="InterPro" id="IPR036116">
    <property type="entry name" value="FN3_sf"/>
</dbReference>
<dbReference type="AlphaFoldDB" id="A0A1T4NYP1"/>
<dbReference type="Pfam" id="PF16389">
    <property type="entry name" value="DUF4998"/>
    <property type="match status" value="1"/>
</dbReference>
<dbReference type="OrthoDB" id="740324at2"/>
<keyword evidence="2" id="KW-1185">Reference proteome</keyword>
<dbReference type="PROSITE" id="PS51257">
    <property type="entry name" value="PROKAR_LIPOPROTEIN"/>
    <property type="match status" value="1"/>
</dbReference>
<dbReference type="RefSeq" id="WP_078668384.1">
    <property type="nucleotide sequence ID" value="NZ_FUWZ01000001.1"/>
</dbReference>
<dbReference type="STRING" id="634771.SAMN04488128_1011815"/>